<dbReference type="InterPro" id="IPR007235">
    <property type="entry name" value="Glyco_trans_28_C"/>
</dbReference>
<keyword evidence="8 10" id="KW-0131">Cell cycle</keyword>
<organism evidence="13 14">
    <name type="scientific">Legionella oakridgensis</name>
    <dbReference type="NCBI Taxonomy" id="29423"/>
    <lineage>
        <taxon>Bacteria</taxon>
        <taxon>Pseudomonadati</taxon>
        <taxon>Pseudomonadota</taxon>
        <taxon>Gammaproteobacteria</taxon>
        <taxon>Legionellales</taxon>
        <taxon>Legionellaceae</taxon>
        <taxon>Legionella</taxon>
    </lineage>
</organism>
<keyword evidence="4 10" id="KW-0808">Transferase</keyword>
<dbReference type="Gene3D" id="3.40.50.2000">
    <property type="entry name" value="Glycogen Phosphorylase B"/>
    <property type="match status" value="2"/>
</dbReference>
<feature type="binding site" evidence="10">
    <location>
        <position position="167"/>
    </location>
    <ligand>
        <name>UDP-N-acetyl-alpha-D-glucosamine</name>
        <dbReference type="ChEBI" id="CHEBI:57705"/>
    </ligand>
</feature>
<evidence type="ECO:0000259" key="12">
    <source>
        <dbReference type="Pfam" id="PF04101"/>
    </source>
</evidence>
<dbReference type="SUPFAM" id="SSF53756">
    <property type="entry name" value="UDP-Glycosyltransferase/glycogen phosphorylase"/>
    <property type="match status" value="1"/>
</dbReference>
<evidence type="ECO:0000313" key="13">
    <source>
        <dbReference type="EMBL" id="KTD39831.1"/>
    </source>
</evidence>
<dbReference type="PATRIC" id="fig|29423.5.peg.883"/>
<keyword evidence="9 10" id="KW-0961">Cell wall biogenesis/degradation</keyword>
<keyword evidence="3 10" id="KW-0328">Glycosyltransferase</keyword>
<keyword evidence="7 10" id="KW-0472">Membrane</keyword>
<dbReference type="InterPro" id="IPR006009">
    <property type="entry name" value="GlcNAc_MurG"/>
</dbReference>
<dbReference type="InterPro" id="IPR004276">
    <property type="entry name" value="GlycoTrans_28_N"/>
</dbReference>
<comment type="similarity">
    <text evidence="10">Belongs to the glycosyltransferase 28 family. MurG subfamily.</text>
</comment>
<evidence type="ECO:0000256" key="2">
    <source>
        <dbReference type="ARBA" id="ARBA00022618"/>
    </source>
</evidence>
<comment type="caution">
    <text evidence="13">The sequence shown here is derived from an EMBL/GenBank/DDBJ whole genome shotgun (WGS) entry which is preliminary data.</text>
</comment>
<evidence type="ECO:0000256" key="4">
    <source>
        <dbReference type="ARBA" id="ARBA00022679"/>
    </source>
</evidence>
<dbReference type="CDD" id="cd03785">
    <property type="entry name" value="GT28_MurG"/>
    <property type="match status" value="1"/>
</dbReference>
<dbReference type="EC" id="2.4.1.227" evidence="10"/>
<protein>
    <recommendedName>
        <fullName evidence="10">UDP-N-acetylglucosamine--N-acetylmuramyl-(pentapeptide) pyrophosphoryl-undecaprenol N-acetylglucosamine transferase</fullName>
        <ecNumber evidence="10">2.4.1.227</ecNumber>
    </recommendedName>
    <alternativeName>
        <fullName evidence="10">Undecaprenyl-PP-MurNAc-pentapeptide-UDPGlcNAc GlcNAc transferase</fullName>
    </alternativeName>
</protein>
<dbReference type="GO" id="GO:0009252">
    <property type="term" value="P:peptidoglycan biosynthetic process"/>
    <property type="evidence" value="ECO:0007669"/>
    <property type="project" value="UniProtKB-UniRule"/>
</dbReference>
<name>A0A0W0X5I3_9GAMM</name>
<evidence type="ECO:0000256" key="6">
    <source>
        <dbReference type="ARBA" id="ARBA00022984"/>
    </source>
</evidence>
<feature type="domain" description="Glycosyltransferase family 28 N-terminal" evidence="11">
    <location>
        <begin position="6"/>
        <end position="142"/>
    </location>
</feature>
<evidence type="ECO:0000256" key="5">
    <source>
        <dbReference type="ARBA" id="ARBA00022960"/>
    </source>
</evidence>
<dbReference type="EMBL" id="LNYP01000012">
    <property type="protein sequence ID" value="KTD39831.1"/>
    <property type="molecule type" value="Genomic_DNA"/>
</dbReference>
<comment type="caution">
    <text evidence="10">Lacks conserved residue(s) required for the propagation of feature annotation.</text>
</comment>
<keyword evidence="6 10" id="KW-0573">Peptidoglycan synthesis</keyword>
<evidence type="ECO:0000256" key="3">
    <source>
        <dbReference type="ARBA" id="ARBA00022676"/>
    </source>
</evidence>
<reference evidence="13 14" key="1">
    <citation type="submission" date="2015-11" db="EMBL/GenBank/DDBJ databases">
        <title>Genomic analysis of 38 Legionella species identifies large and diverse effector repertoires.</title>
        <authorList>
            <person name="Burstein D."/>
            <person name="Amaro F."/>
            <person name="Zusman T."/>
            <person name="Lifshitz Z."/>
            <person name="Cohen O."/>
            <person name="Gilbert J.A."/>
            <person name="Pupko T."/>
            <person name="Shuman H.A."/>
            <person name="Segal G."/>
        </authorList>
    </citation>
    <scope>NUCLEOTIDE SEQUENCE [LARGE SCALE GENOMIC DNA]</scope>
    <source>
        <strain evidence="13 14">Oak Ridge-10</strain>
    </source>
</reference>
<feature type="binding site" evidence="10">
    <location>
        <position position="292"/>
    </location>
    <ligand>
        <name>UDP-N-acetyl-alpha-D-glucosamine</name>
        <dbReference type="ChEBI" id="CHEBI:57705"/>
    </ligand>
</feature>
<dbReference type="NCBIfam" id="TIGR01133">
    <property type="entry name" value="murG"/>
    <property type="match status" value="1"/>
</dbReference>
<dbReference type="UniPathway" id="UPA00219"/>
<evidence type="ECO:0000256" key="9">
    <source>
        <dbReference type="ARBA" id="ARBA00023316"/>
    </source>
</evidence>
<dbReference type="GO" id="GO:0050511">
    <property type="term" value="F:undecaprenyldiphospho-muramoylpentapeptide beta-N-acetylglucosaminyltransferase activity"/>
    <property type="evidence" value="ECO:0007669"/>
    <property type="project" value="UniProtKB-UniRule"/>
</dbReference>
<comment type="pathway">
    <text evidence="10">Cell wall biogenesis; peptidoglycan biosynthesis.</text>
</comment>
<dbReference type="GO" id="GO:0005975">
    <property type="term" value="P:carbohydrate metabolic process"/>
    <property type="evidence" value="ECO:0007669"/>
    <property type="project" value="InterPro"/>
</dbReference>
<dbReference type="Pfam" id="PF04101">
    <property type="entry name" value="Glyco_tran_28_C"/>
    <property type="match status" value="1"/>
</dbReference>
<evidence type="ECO:0000256" key="8">
    <source>
        <dbReference type="ARBA" id="ARBA00023306"/>
    </source>
</evidence>
<feature type="binding site" evidence="10">
    <location>
        <begin position="13"/>
        <end position="15"/>
    </location>
    <ligand>
        <name>UDP-N-acetyl-alpha-D-glucosamine</name>
        <dbReference type="ChEBI" id="CHEBI:57705"/>
    </ligand>
</feature>
<dbReference type="Proteomes" id="UP000054858">
    <property type="component" value="Unassembled WGS sequence"/>
</dbReference>
<feature type="domain" description="Glycosyl transferase family 28 C-terminal" evidence="12">
    <location>
        <begin position="191"/>
        <end position="348"/>
    </location>
</feature>
<dbReference type="GO" id="GO:0008360">
    <property type="term" value="P:regulation of cell shape"/>
    <property type="evidence" value="ECO:0007669"/>
    <property type="project" value="UniProtKB-KW"/>
</dbReference>
<evidence type="ECO:0000256" key="7">
    <source>
        <dbReference type="ARBA" id="ARBA00023136"/>
    </source>
</evidence>
<dbReference type="PANTHER" id="PTHR21015">
    <property type="entry name" value="UDP-N-ACETYLGLUCOSAMINE--N-ACETYLMURAMYL-(PENTAPEPTIDE) PYROPHOSPHORYL-UNDECAPRENOL N-ACETYLGLUCOSAMINE TRANSFERASE 1"/>
    <property type="match status" value="1"/>
</dbReference>
<dbReference type="GO" id="GO:0051301">
    <property type="term" value="P:cell division"/>
    <property type="evidence" value="ECO:0007669"/>
    <property type="project" value="UniProtKB-KW"/>
</dbReference>
<evidence type="ECO:0000313" key="14">
    <source>
        <dbReference type="Proteomes" id="UP000054858"/>
    </source>
</evidence>
<dbReference type="GO" id="GO:0051991">
    <property type="term" value="F:UDP-N-acetyl-D-glucosamine:N-acetylmuramoyl-L-alanyl-D-glutamyl-meso-2,6-diaminopimelyl-D-alanyl-D-alanine-diphosphoundecaprenol 4-beta-N-acetylglucosaminlytransferase activity"/>
    <property type="evidence" value="ECO:0007669"/>
    <property type="project" value="RHEA"/>
</dbReference>
<evidence type="ECO:0000259" key="11">
    <source>
        <dbReference type="Pfam" id="PF03033"/>
    </source>
</evidence>
<comment type="function">
    <text evidence="10">Cell wall formation. Catalyzes the transfer of a GlcNAc subunit on undecaprenyl-pyrophosphoryl-MurNAc-pentapeptide (lipid intermediate I) to form undecaprenyl-pyrophosphoryl-MurNAc-(pentapeptide)GlcNAc (lipid intermediate II).</text>
</comment>
<dbReference type="HAMAP" id="MF_00033">
    <property type="entry name" value="MurG"/>
    <property type="match status" value="1"/>
</dbReference>
<keyword evidence="2 10" id="KW-0132">Cell division</keyword>
<dbReference type="NCBIfam" id="NF009102">
    <property type="entry name" value="PRK12446.1"/>
    <property type="match status" value="1"/>
</dbReference>
<dbReference type="AlphaFoldDB" id="A0A0W0X5I3"/>
<keyword evidence="1 10" id="KW-1003">Cell membrane</keyword>
<gene>
    <name evidence="10 13" type="primary">murG</name>
    <name evidence="13" type="ORF">Loak_0847</name>
</gene>
<feature type="binding site" evidence="10">
    <location>
        <position position="197"/>
    </location>
    <ligand>
        <name>UDP-N-acetyl-alpha-D-glucosamine</name>
        <dbReference type="ChEBI" id="CHEBI:57705"/>
    </ligand>
</feature>
<dbReference type="GO" id="GO:0071555">
    <property type="term" value="P:cell wall organization"/>
    <property type="evidence" value="ECO:0007669"/>
    <property type="project" value="UniProtKB-KW"/>
</dbReference>
<proteinExistence type="inferred from homology"/>
<keyword evidence="5 10" id="KW-0133">Cell shape</keyword>
<evidence type="ECO:0000256" key="10">
    <source>
        <dbReference type="HAMAP-Rule" id="MF_00033"/>
    </source>
</evidence>
<sequence>MMNHKIILTGGGTAGHVTPNIALIEVLQAEGWQVHYIGSPDGVEKEMIMAVQIPYHEVSSGKLRRYFSWKNFIDPIKIMAGIVQSYFLIRKLKPDVVFSKGGFVAFPVVVGAWLNRIPVIAHESDMSPGLANRLSFPFVDKICVTFAAAQKHFKRPDKVVVTGTPIRETLFHGNKTKGLALCGFHEDKPCLLVIGGSQGSNAMNACVRKALGLLCKQFQVIHLCGKGKIDPSLTSQQGYCQLEYAKEELADLFAASQLIISRSGANSLYEILALTKPHILIPLSRRASRGDQIQNARYFQQQNISVVIDEEKLTPEALMAAVDEVGAHENEIIEKIKALNIHSATDHIMAIIREVGHVEPATTV</sequence>
<evidence type="ECO:0000256" key="1">
    <source>
        <dbReference type="ARBA" id="ARBA00022475"/>
    </source>
</evidence>
<comment type="catalytic activity">
    <reaction evidence="10">
        <text>di-trans,octa-cis-undecaprenyl diphospho-N-acetyl-alpha-D-muramoyl-L-alanyl-D-glutamyl-meso-2,6-diaminopimeloyl-D-alanyl-D-alanine + UDP-N-acetyl-alpha-D-glucosamine = di-trans,octa-cis-undecaprenyl diphospho-[N-acetyl-alpha-D-glucosaminyl-(1-&gt;4)]-N-acetyl-alpha-D-muramoyl-L-alanyl-D-glutamyl-meso-2,6-diaminopimeloyl-D-alanyl-D-alanine + UDP + H(+)</text>
        <dbReference type="Rhea" id="RHEA:31227"/>
        <dbReference type="ChEBI" id="CHEBI:15378"/>
        <dbReference type="ChEBI" id="CHEBI:57705"/>
        <dbReference type="ChEBI" id="CHEBI:58223"/>
        <dbReference type="ChEBI" id="CHEBI:61387"/>
        <dbReference type="ChEBI" id="CHEBI:61388"/>
        <dbReference type="EC" id="2.4.1.227"/>
    </reaction>
</comment>
<dbReference type="Pfam" id="PF03033">
    <property type="entry name" value="Glyco_transf_28"/>
    <property type="match status" value="1"/>
</dbReference>
<dbReference type="PANTHER" id="PTHR21015:SF27">
    <property type="entry name" value="UDP-N-ACETYLGLUCOSAMINE--N-ACETYLMURAMYL-(PENTAPEPTIDE) PYROPHOSPHORYL-UNDECAPRENOL N-ACETYLGLUCOSAMINE TRANSFERASE"/>
    <property type="match status" value="1"/>
</dbReference>
<dbReference type="GO" id="GO:0005886">
    <property type="term" value="C:plasma membrane"/>
    <property type="evidence" value="ECO:0007669"/>
    <property type="project" value="UniProtKB-SubCell"/>
</dbReference>
<comment type="subcellular location">
    <subcellularLocation>
        <location evidence="10">Cell membrane</location>
        <topology evidence="10">Peripheral membrane protein</topology>
        <orientation evidence="10">Cytoplasmic side</orientation>
    </subcellularLocation>
</comment>
<accession>A0A0W0X5I3</accession>